<gene>
    <name evidence="1" type="ORF">L1987_23654</name>
</gene>
<keyword evidence="2" id="KW-1185">Reference proteome</keyword>
<sequence>MLILRSKKLLLLVSPCDFWDENRYIYRCSNPNPSHSRFSPNSILPLSIAAAPTPSPPRLLLLAYCCCCWSLQLLLPCCSFDHIVYCSDNGSKPPKCC</sequence>
<reference evidence="2" key="1">
    <citation type="journal article" date="2022" name="Mol. Ecol. Resour.">
        <title>The genomes of chicory, endive, great burdock and yacon provide insights into Asteraceae palaeo-polyploidization history and plant inulin production.</title>
        <authorList>
            <person name="Fan W."/>
            <person name="Wang S."/>
            <person name="Wang H."/>
            <person name="Wang A."/>
            <person name="Jiang F."/>
            <person name="Liu H."/>
            <person name="Zhao H."/>
            <person name="Xu D."/>
            <person name="Zhang Y."/>
        </authorList>
    </citation>
    <scope>NUCLEOTIDE SEQUENCE [LARGE SCALE GENOMIC DNA]</scope>
    <source>
        <strain evidence="2">cv. Yunnan</strain>
    </source>
</reference>
<comment type="caution">
    <text evidence="1">The sequence shown here is derived from an EMBL/GenBank/DDBJ whole genome shotgun (WGS) entry which is preliminary data.</text>
</comment>
<reference evidence="1 2" key="2">
    <citation type="journal article" date="2022" name="Mol. Ecol. Resour.">
        <title>The genomes of chicory, endive, great burdock and yacon provide insights into Asteraceae paleo-polyploidization history and plant inulin production.</title>
        <authorList>
            <person name="Fan W."/>
            <person name="Wang S."/>
            <person name="Wang H."/>
            <person name="Wang A."/>
            <person name="Jiang F."/>
            <person name="Liu H."/>
            <person name="Zhao H."/>
            <person name="Xu D."/>
            <person name="Zhang Y."/>
        </authorList>
    </citation>
    <scope>NUCLEOTIDE SEQUENCE [LARGE SCALE GENOMIC DNA]</scope>
    <source>
        <strain evidence="2">cv. Yunnan</strain>
        <tissue evidence="1">Leaves</tissue>
    </source>
</reference>
<dbReference type="Proteomes" id="UP001056120">
    <property type="component" value="Linkage Group LG08"/>
</dbReference>
<organism evidence="1 2">
    <name type="scientific">Smallanthus sonchifolius</name>
    <dbReference type="NCBI Taxonomy" id="185202"/>
    <lineage>
        <taxon>Eukaryota</taxon>
        <taxon>Viridiplantae</taxon>
        <taxon>Streptophyta</taxon>
        <taxon>Embryophyta</taxon>
        <taxon>Tracheophyta</taxon>
        <taxon>Spermatophyta</taxon>
        <taxon>Magnoliopsida</taxon>
        <taxon>eudicotyledons</taxon>
        <taxon>Gunneridae</taxon>
        <taxon>Pentapetalae</taxon>
        <taxon>asterids</taxon>
        <taxon>campanulids</taxon>
        <taxon>Asterales</taxon>
        <taxon>Asteraceae</taxon>
        <taxon>Asteroideae</taxon>
        <taxon>Heliantheae alliance</taxon>
        <taxon>Millerieae</taxon>
        <taxon>Smallanthus</taxon>
    </lineage>
</organism>
<name>A0ACB9IIA4_9ASTR</name>
<evidence type="ECO:0000313" key="1">
    <source>
        <dbReference type="EMBL" id="KAI3807720.1"/>
    </source>
</evidence>
<dbReference type="EMBL" id="CM042025">
    <property type="protein sequence ID" value="KAI3807720.1"/>
    <property type="molecule type" value="Genomic_DNA"/>
</dbReference>
<evidence type="ECO:0000313" key="2">
    <source>
        <dbReference type="Proteomes" id="UP001056120"/>
    </source>
</evidence>
<accession>A0ACB9IIA4</accession>
<protein>
    <submittedName>
        <fullName evidence="1">Uncharacterized protein</fullName>
    </submittedName>
</protein>
<proteinExistence type="predicted"/>